<evidence type="ECO:0000313" key="2">
    <source>
        <dbReference type="Proteomes" id="UP001058744"/>
    </source>
</evidence>
<dbReference type="Proteomes" id="UP001058744">
    <property type="component" value="Chromosome"/>
</dbReference>
<dbReference type="InterPro" id="IPR004929">
    <property type="entry name" value="I-spanin"/>
</dbReference>
<accession>A0AAJ5LIL0</accession>
<gene>
    <name evidence="1" type="ORF">NOV18_08715</name>
</gene>
<organism evidence="1 2">
    <name type="scientific">Pseudomonas asiatica</name>
    <dbReference type="NCBI Taxonomy" id="2219225"/>
    <lineage>
        <taxon>Bacteria</taxon>
        <taxon>Pseudomonadati</taxon>
        <taxon>Pseudomonadota</taxon>
        <taxon>Gammaproteobacteria</taxon>
        <taxon>Pseudomonadales</taxon>
        <taxon>Pseudomonadaceae</taxon>
        <taxon>Pseudomonas</taxon>
    </lineage>
</organism>
<dbReference type="EMBL" id="CP101700">
    <property type="protein sequence ID" value="UUC20546.1"/>
    <property type="molecule type" value="Genomic_DNA"/>
</dbReference>
<sequence>MSRYVFIGLSALAAVLLVLFLVRDRGLLSEELMASRAEVVKLQADVEFAAQTMAARDALDRKFFKEMSDAKQENENLRAAVDAGNRRVFVKASCPKPVSSSAGATSLDDGASAELAANARQDYFDLREQIVETEKQLAGLQEYVRQVMQGVKP</sequence>
<dbReference type="Pfam" id="PF03245">
    <property type="entry name" value="Phage_lysis"/>
    <property type="match status" value="1"/>
</dbReference>
<dbReference type="GO" id="GO:0044659">
    <property type="term" value="P:viral release from host cell by cytolysis"/>
    <property type="evidence" value="ECO:0007669"/>
    <property type="project" value="InterPro"/>
</dbReference>
<protein>
    <submittedName>
        <fullName evidence="1">Lysis protein</fullName>
    </submittedName>
</protein>
<dbReference type="AlphaFoldDB" id="A0AAJ5LIL0"/>
<evidence type="ECO:0000313" key="1">
    <source>
        <dbReference type="EMBL" id="UUC20546.1"/>
    </source>
</evidence>
<name>A0AAJ5LIL0_9PSED</name>
<dbReference type="RefSeq" id="WP_256382008.1">
    <property type="nucleotide sequence ID" value="NZ_CP101700.1"/>
</dbReference>
<proteinExistence type="predicted"/>
<reference evidence="1" key="1">
    <citation type="submission" date="2022-07" db="EMBL/GenBank/DDBJ databases">
        <title>Complete genome of MD9.</title>
        <authorList>
            <person name="Cao G."/>
        </authorList>
    </citation>
    <scope>NUCLEOTIDE SEQUENCE</scope>
    <source>
        <strain evidence="1">MD9</strain>
    </source>
</reference>